<reference evidence="2" key="1">
    <citation type="submission" date="2017-09" db="EMBL/GenBank/DDBJ databases">
        <title>Depth-based differentiation of microbial function through sediment-hosted aquifers and enrichment of novel symbionts in the deep terrestrial subsurface.</title>
        <authorList>
            <person name="Probst A.J."/>
            <person name="Ladd B."/>
            <person name="Jarett J.K."/>
            <person name="Geller-Mcgrath D.E."/>
            <person name="Sieber C.M.K."/>
            <person name="Emerson J.B."/>
            <person name="Anantharaman K."/>
            <person name="Thomas B.C."/>
            <person name="Malmstrom R."/>
            <person name="Stieglmeier M."/>
            <person name="Klingl A."/>
            <person name="Woyke T."/>
            <person name="Ryan C.M."/>
            <person name="Banfield J.F."/>
        </authorList>
    </citation>
    <scope>NUCLEOTIDE SEQUENCE [LARGE SCALE GENOMIC DNA]</scope>
</reference>
<feature type="non-terminal residue" evidence="1">
    <location>
        <position position="60"/>
    </location>
</feature>
<evidence type="ECO:0000313" key="1">
    <source>
        <dbReference type="EMBL" id="PIY75327.1"/>
    </source>
</evidence>
<sequence length="60" mass="6147">MSKFKKIISITTSITTIAMVSGIAMLAPLAAGAVVTGVAEGDMIKTADNPDIYIAKYVGS</sequence>
<gene>
    <name evidence="1" type="ORF">COY85_00600</name>
</gene>
<dbReference type="Proteomes" id="UP000229481">
    <property type="component" value="Unassembled WGS sequence"/>
</dbReference>
<dbReference type="EMBL" id="PFLK01000010">
    <property type="protein sequence ID" value="PIY75327.1"/>
    <property type="molecule type" value="Genomic_DNA"/>
</dbReference>
<protein>
    <submittedName>
        <fullName evidence="1">Uncharacterized protein</fullName>
    </submittedName>
</protein>
<name>A0A2M7QSQ9_9BACT</name>
<accession>A0A2M7QSQ9</accession>
<dbReference type="AlphaFoldDB" id="A0A2M7QSQ9"/>
<proteinExistence type="predicted"/>
<comment type="caution">
    <text evidence="1">The sequence shown here is derived from an EMBL/GenBank/DDBJ whole genome shotgun (WGS) entry which is preliminary data.</text>
</comment>
<organism evidence="1 2">
    <name type="scientific">Candidatus Portnoybacteria bacterium CG_4_10_14_0_8_um_filter_40_50</name>
    <dbReference type="NCBI Taxonomy" id="1974800"/>
    <lineage>
        <taxon>Bacteria</taxon>
        <taxon>Candidatus Portnoyibacteriota</taxon>
    </lineage>
</organism>
<evidence type="ECO:0000313" key="2">
    <source>
        <dbReference type="Proteomes" id="UP000229481"/>
    </source>
</evidence>